<keyword evidence="3" id="KW-1003">Cell membrane</keyword>
<feature type="transmembrane region" description="Helical" evidence="15">
    <location>
        <begin position="58"/>
        <end position="77"/>
    </location>
</feature>
<dbReference type="CDD" id="cd00038">
    <property type="entry name" value="CAP_ED"/>
    <property type="match status" value="1"/>
</dbReference>
<evidence type="ECO:0000256" key="14">
    <source>
        <dbReference type="SAM" id="MobiDB-lite"/>
    </source>
</evidence>
<comment type="subcellular location">
    <subcellularLocation>
        <location evidence="1">Cell membrane</location>
        <topology evidence="1">Multi-pass membrane protein</topology>
    </subcellularLocation>
</comment>
<feature type="transmembrane region" description="Helical" evidence="15">
    <location>
        <begin position="230"/>
        <end position="250"/>
    </location>
</feature>
<comment type="catalytic activity">
    <reaction evidence="12">
        <text>Na(+)(in) + H(+)(out) = Na(+)(out) + H(+)(in)</text>
        <dbReference type="Rhea" id="RHEA:29419"/>
        <dbReference type="ChEBI" id="CHEBI:15378"/>
        <dbReference type="ChEBI" id="CHEBI:29101"/>
    </reaction>
</comment>
<keyword evidence="7 15" id="KW-1133">Transmembrane helix</keyword>
<name>A0A8X7Z1A9_POPTO</name>
<feature type="transmembrane region" description="Helical" evidence="15">
    <location>
        <begin position="384"/>
        <end position="404"/>
    </location>
</feature>
<dbReference type="GO" id="GO:0098719">
    <property type="term" value="P:sodium ion import across plasma membrane"/>
    <property type="evidence" value="ECO:0007669"/>
    <property type="project" value="TreeGrafter"/>
</dbReference>
<comment type="caution">
    <text evidence="17">The sequence shown here is derived from an EMBL/GenBank/DDBJ whole genome shotgun (WGS) entry which is preliminary data.</text>
</comment>
<evidence type="ECO:0000256" key="4">
    <source>
        <dbReference type="ARBA" id="ARBA00022538"/>
    </source>
</evidence>
<dbReference type="InterPro" id="IPR006153">
    <property type="entry name" value="Cation/H_exchanger_TM"/>
</dbReference>
<dbReference type="FunFam" id="2.60.120.10:FF:000090">
    <property type="entry name" value="Sodium/hydrogen exchanger 7"/>
    <property type="match status" value="1"/>
</dbReference>
<evidence type="ECO:0000256" key="8">
    <source>
        <dbReference type="ARBA" id="ARBA00023053"/>
    </source>
</evidence>
<feature type="transmembrane region" description="Helical" evidence="15">
    <location>
        <begin position="97"/>
        <end position="116"/>
    </location>
</feature>
<feature type="transmembrane region" description="Helical" evidence="15">
    <location>
        <begin position="507"/>
        <end position="534"/>
    </location>
</feature>
<evidence type="ECO:0000256" key="2">
    <source>
        <dbReference type="ARBA" id="ARBA00022448"/>
    </source>
</evidence>
<accession>A0A8X7Z1A9</accession>
<dbReference type="GO" id="GO:0015385">
    <property type="term" value="F:sodium:proton antiporter activity"/>
    <property type="evidence" value="ECO:0007669"/>
    <property type="project" value="InterPro"/>
</dbReference>
<dbReference type="Pfam" id="PF00999">
    <property type="entry name" value="Na_H_Exchanger"/>
    <property type="match status" value="2"/>
</dbReference>
<dbReference type="InterPro" id="IPR018422">
    <property type="entry name" value="Cation/H_exchanger_CPA1"/>
</dbReference>
<keyword evidence="2" id="KW-0813">Transport</keyword>
<feature type="transmembrane region" description="Helical" evidence="15">
    <location>
        <begin position="34"/>
        <end position="51"/>
    </location>
</feature>
<gene>
    <name evidence="17" type="ORF">POTOM_035940</name>
</gene>
<sequence>MGSVTEEEGVLLHRISSSSSSPASSDEWNPTDTVIFFGLSLGLGIACRHVLRGTRVPYTVALLVIGIALGSLEYGTSHKLGRIGDGIRLWAHIDPDLLLAVFLPALLFESSFSMEVHQIKVRYESNGSKVRKTESWLLMVAVCISSSENLGFLALFMNQLLFANFSIEVYGTNASTCRSWSSDFNMLSWVCFEGTLQGYKFFTCYSLLVVKLLCNFMLQLIFPYNWSWTTSLLLGGLLSATDPVAVVALLKDLGASKKLSTIIEGESLMNDGTAIVVYQLFYRMVLGESFNWVSILKFLTQVSLGAVGIGVAFGIASVLWLGFIFNDTVIEIALTLAVSYIAYFTAQEGAGVSGVLAVMTLGMFYAAVARTAFKGDGQQSLHHFWEMVAYMANTLIFILSGVVIAEGVLSSGNIFHNHGHAWGYLFLLYIFVQLSRFVVVGVSYPFLRYFGYGLDWKEATILIWSGLRGAVALSLSLSVKASNDFTFYMYQRTSDSSMYISSETGTLFVFFTGGIVFLTLIVNGSTTQFILHLLDMDRLSATKKRILNYTKYEMLKKALEAFGDLGDDEELGPVDWPTVKTYIASLNNLEGSFEHPHSASEAGNNLDPNNLKDIRIRLLNGVQAAYWGMLDEGRIMQTTAIILMQSVDEAIDLAAHECLCDWKGLQSNVHFPSYYKFLQASICPQRMVAYFTVERLESACYICAAFLRAHRIARRQLHDFIGKLVNVPGKFLHLIPTLLSNFPAVYHVPKIHRFPFHKAKTKVVVHVEIVAYSNVVPNPVGFGLESLEEHPVTHTSGSDIASTVINESEAEGEEARKFLEDVRVTFPQVLRVVKTRQVTYSVLNHLIDYVQNLEKVGLLEDKEMLHLHDAVQTDLKRLLRNPPLVKVPKITDLISVHPLLGALPSMVRKALEGSAKEIVKPCGVPLYKEGSKPNGVWLISNGVVKWTSKNIRSRHSLHPTFTHGSTLGLYELLVGKRCLCDIITDSVVLCFFIESEKILSVLGSDPAVEDFLWQESAIVLAKLLHPQVFEKMPMQELRVLVAQGSVITTYIRGETIEVPHHYLGFLLEGFIKAHGFNELIASPAVLLPLQGNQSSQNIEISAIGSRADRDLHPVEPSKKFPLFFSFGLWYTRPRGLVNTQTDPNPRTYHGSNTGLAQCALSSHRLPEWECSQAASFSHQGSRYQVEARARVIFFDVAAFEVDGALRRSSSLASVDHSNRPLTREHGGLMSWPENFYRRRERKSNCEGTYQQANSLPARAMQLGIFGSMVDMRMHAHSFSSSQVKRSHSMSVLRKASFRNRQQVHVLSEGATKETHTIDNNSDESDTEDEIVVRIDSPSRLSFHQES</sequence>
<reference evidence="17" key="1">
    <citation type="journal article" date="2020" name="bioRxiv">
        <title>Hybrid origin of Populus tomentosa Carr. identified through genome sequencing and phylogenomic analysis.</title>
        <authorList>
            <person name="An X."/>
            <person name="Gao K."/>
            <person name="Chen Z."/>
            <person name="Li J."/>
            <person name="Yang X."/>
            <person name="Yang X."/>
            <person name="Zhou J."/>
            <person name="Guo T."/>
            <person name="Zhao T."/>
            <person name="Huang S."/>
            <person name="Miao D."/>
            <person name="Khan W.U."/>
            <person name="Rao P."/>
            <person name="Ye M."/>
            <person name="Lei B."/>
            <person name="Liao W."/>
            <person name="Wang J."/>
            <person name="Ji L."/>
            <person name="Li Y."/>
            <person name="Guo B."/>
            <person name="Mustafa N.S."/>
            <person name="Li S."/>
            <person name="Yun Q."/>
            <person name="Keller S.R."/>
            <person name="Mao J."/>
            <person name="Zhang R."/>
            <person name="Strauss S.H."/>
        </authorList>
    </citation>
    <scope>NUCLEOTIDE SEQUENCE</scope>
    <source>
        <strain evidence="17">GM15</strain>
        <tissue evidence="17">Leaf</tissue>
    </source>
</reference>
<feature type="transmembrane region" description="Helical" evidence="15">
    <location>
        <begin position="298"/>
        <end position="321"/>
    </location>
</feature>
<evidence type="ECO:0000256" key="1">
    <source>
        <dbReference type="ARBA" id="ARBA00004651"/>
    </source>
</evidence>
<dbReference type="GO" id="GO:0051453">
    <property type="term" value="P:regulation of intracellular pH"/>
    <property type="evidence" value="ECO:0007669"/>
    <property type="project" value="TreeGrafter"/>
</dbReference>
<dbReference type="PROSITE" id="PS50042">
    <property type="entry name" value="CNMP_BINDING_3"/>
    <property type="match status" value="1"/>
</dbReference>
<dbReference type="PANTHER" id="PTHR10110:SF86">
    <property type="entry name" value="SODIUM_HYDROGEN EXCHANGER 7"/>
    <property type="match status" value="1"/>
</dbReference>
<evidence type="ECO:0000256" key="12">
    <source>
        <dbReference type="ARBA" id="ARBA00047524"/>
    </source>
</evidence>
<feature type="transmembrane region" description="Helical" evidence="15">
    <location>
        <begin position="136"/>
        <end position="157"/>
    </location>
</feature>
<keyword evidence="9" id="KW-0406">Ion transport</keyword>
<feature type="transmembrane region" description="Helical" evidence="15">
    <location>
        <begin position="459"/>
        <end position="479"/>
    </location>
</feature>
<evidence type="ECO:0000256" key="6">
    <source>
        <dbReference type="ARBA" id="ARBA00022958"/>
    </source>
</evidence>
<keyword evidence="6" id="KW-0630">Potassium</keyword>
<keyword evidence="4" id="KW-0633">Potassium transport</keyword>
<evidence type="ECO:0000256" key="13">
    <source>
        <dbReference type="ARBA" id="ARBA00047912"/>
    </source>
</evidence>
<dbReference type="GO" id="GO:0009941">
    <property type="term" value="C:chloroplast envelope"/>
    <property type="evidence" value="ECO:0007669"/>
    <property type="project" value="TreeGrafter"/>
</dbReference>
<keyword evidence="5 15" id="KW-0812">Transmembrane</keyword>
<dbReference type="EMBL" id="JAAWWB010000019">
    <property type="protein sequence ID" value="KAG6759462.1"/>
    <property type="molecule type" value="Genomic_DNA"/>
</dbReference>
<feature type="transmembrane region" description="Helical" evidence="15">
    <location>
        <begin position="424"/>
        <end position="447"/>
    </location>
</feature>
<evidence type="ECO:0000256" key="5">
    <source>
        <dbReference type="ARBA" id="ARBA00022692"/>
    </source>
</evidence>
<dbReference type="PANTHER" id="PTHR10110">
    <property type="entry name" value="SODIUM/HYDROGEN EXCHANGER"/>
    <property type="match status" value="1"/>
</dbReference>
<feature type="compositionally biased region" description="Acidic residues" evidence="14">
    <location>
        <begin position="1320"/>
        <end position="1329"/>
    </location>
</feature>
<proteinExistence type="predicted"/>
<evidence type="ECO:0000256" key="9">
    <source>
        <dbReference type="ARBA" id="ARBA00023065"/>
    </source>
</evidence>
<evidence type="ECO:0000256" key="7">
    <source>
        <dbReference type="ARBA" id="ARBA00022989"/>
    </source>
</evidence>
<feature type="region of interest" description="Disordered" evidence="14">
    <location>
        <begin position="1302"/>
        <end position="1346"/>
    </location>
</feature>
<evidence type="ECO:0000313" key="17">
    <source>
        <dbReference type="EMBL" id="KAG6759462.1"/>
    </source>
</evidence>
<protein>
    <recommendedName>
        <fullName evidence="16">Cyclic nucleotide-binding domain-containing protein</fullName>
    </recommendedName>
</protein>
<feature type="transmembrane region" description="Helical" evidence="15">
    <location>
        <begin position="328"/>
        <end position="346"/>
    </location>
</feature>
<dbReference type="GO" id="GO:0005886">
    <property type="term" value="C:plasma membrane"/>
    <property type="evidence" value="ECO:0007669"/>
    <property type="project" value="UniProtKB-SubCell"/>
</dbReference>
<evidence type="ECO:0000256" key="11">
    <source>
        <dbReference type="ARBA" id="ARBA00023201"/>
    </source>
</evidence>
<feature type="domain" description="Cyclic nucleotide-binding" evidence="16">
    <location>
        <begin position="899"/>
        <end position="1003"/>
    </location>
</feature>
<keyword evidence="18" id="KW-1185">Reference proteome</keyword>
<comment type="catalytic activity">
    <reaction evidence="13">
        <text>K(+)(in) + H(+)(out) = K(+)(out) + H(+)(in)</text>
        <dbReference type="Rhea" id="RHEA:29467"/>
        <dbReference type="ChEBI" id="CHEBI:15378"/>
        <dbReference type="ChEBI" id="CHEBI:29103"/>
    </reaction>
</comment>
<organism evidence="17 18">
    <name type="scientific">Populus tomentosa</name>
    <name type="common">Chinese white poplar</name>
    <dbReference type="NCBI Taxonomy" id="118781"/>
    <lineage>
        <taxon>Eukaryota</taxon>
        <taxon>Viridiplantae</taxon>
        <taxon>Streptophyta</taxon>
        <taxon>Embryophyta</taxon>
        <taxon>Tracheophyta</taxon>
        <taxon>Spermatophyta</taxon>
        <taxon>Magnoliopsida</taxon>
        <taxon>eudicotyledons</taxon>
        <taxon>Gunneridae</taxon>
        <taxon>Pentapetalae</taxon>
        <taxon>rosids</taxon>
        <taxon>fabids</taxon>
        <taxon>Malpighiales</taxon>
        <taxon>Salicaceae</taxon>
        <taxon>Saliceae</taxon>
        <taxon>Populus</taxon>
    </lineage>
</organism>
<evidence type="ECO:0000259" key="16">
    <source>
        <dbReference type="PROSITE" id="PS50042"/>
    </source>
</evidence>
<dbReference type="InterPro" id="IPR000595">
    <property type="entry name" value="cNMP-bd_dom"/>
</dbReference>
<evidence type="ECO:0000256" key="10">
    <source>
        <dbReference type="ARBA" id="ARBA00023136"/>
    </source>
</evidence>
<keyword evidence="10 15" id="KW-0472">Membrane</keyword>
<evidence type="ECO:0000256" key="3">
    <source>
        <dbReference type="ARBA" id="ARBA00022475"/>
    </source>
</evidence>
<dbReference type="GO" id="GO:0015386">
    <property type="term" value="F:potassium:proton antiporter activity"/>
    <property type="evidence" value="ECO:0007669"/>
    <property type="project" value="TreeGrafter"/>
</dbReference>
<dbReference type="OrthoDB" id="441412at2759"/>
<evidence type="ECO:0000313" key="18">
    <source>
        <dbReference type="Proteomes" id="UP000886885"/>
    </source>
</evidence>
<evidence type="ECO:0000256" key="15">
    <source>
        <dbReference type="SAM" id="Phobius"/>
    </source>
</evidence>
<feature type="transmembrane region" description="Helical" evidence="15">
    <location>
        <begin position="352"/>
        <end position="372"/>
    </location>
</feature>
<keyword evidence="8" id="KW-0915">Sodium</keyword>
<dbReference type="Proteomes" id="UP000886885">
    <property type="component" value="Chromosome 10A"/>
</dbReference>
<keyword evidence="11" id="KW-0739">Sodium transport</keyword>